<dbReference type="Pfam" id="PF13424">
    <property type="entry name" value="TPR_12"/>
    <property type="match status" value="3"/>
</dbReference>
<dbReference type="InterPro" id="IPR003593">
    <property type="entry name" value="AAA+_ATPase"/>
</dbReference>
<dbReference type="SMART" id="SM00530">
    <property type="entry name" value="HTH_XRE"/>
    <property type="match status" value="1"/>
</dbReference>
<dbReference type="InterPro" id="IPR001387">
    <property type="entry name" value="Cro/C1-type_HTH"/>
</dbReference>
<keyword evidence="1" id="KW-0802">TPR repeat</keyword>
<dbReference type="Proteomes" id="UP000322530">
    <property type="component" value="Unassembled WGS sequence"/>
</dbReference>
<dbReference type="SUPFAM" id="SSF47413">
    <property type="entry name" value="lambda repressor-like DNA-binding domains"/>
    <property type="match status" value="1"/>
</dbReference>
<dbReference type="PROSITE" id="PS50943">
    <property type="entry name" value="HTH_CROC1"/>
    <property type="match status" value="1"/>
</dbReference>
<dbReference type="SUPFAM" id="SSF52540">
    <property type="entry name" value="P-loop containing nucleoside triphosphate hydrolases"/>
    <property type="match status" value="1"/>
</dbReference>
<dbReference type="EMBL" id="BIXY01000102">
    <property type="protein sequence ID" value="GCF11275.1"/>
    <property type="molecule type" value="Genomic_DNA"/>
</dbReference>
<dbReference type="GO" id="GO:0043531">
    <property type="term" value="F:ADP binding"/>
    <property type="evidence" value="ECO:0007669"/>
    <property type="project" value="InterPro"/>
</dbReference>
<dbReference type="InterPro" id="IPR027417">
    <property type="entry name" value="P-loop_NTPase"/>
</dbReference>
<feature type="repeat" description="TPR" evidence="1">
    <location>
        <begin position="536"/>
        <end position="569"/>
    </location>
</feature>
<evidence type="ECO:0000313" key="4">
    <source>
        <dbReference type="Proteomes" id="UP000322530"/>
    </source>
</evidence>
<feature type="domain" description="HTH cro/C1-type" evidence="2">
    <location>
        <begin position="14"/>
        <end position="68"/>
    </location>
</feature>
<dbReference type="Gene3D" id="1.25.40.10">
    <property type="entry name" value="Tetratricopeptide repeat domain"/>
    <property type="match status" value="2"/>
</dbReference>
<sequence length="864" mass="96320">MPTSETPSQARIRLTETRVSSYLSQQEVADKIGTTYVNVSRWERGITRPNPYFRRKLCALFQKTEEELDLLPTKPGRGSSSKTSAAAVTTASSAPAPVAVPRTIYDAAIPLQAIQLIGRDQNIAQITQCLTGEPSGSVTALNGLPGVGKTALSVAIAYDTTIRTFFSDGILWASLGPQPNIPGIFSRWGSLLGMSFAQMTSLATNEAKAKAIRSAIGHRKMLIVIDDAWKLEEALAFQVGGGHCAHLVTTRFPFIASHMALNNAIKIEALTEDQSIDLLNTLAPQVINRERQKVHALVQAVGGLPLALTLMGNYLRKQAYGGPARRITSALERLSKAEVRLKLKEPHNPSESHPSLPMEQSLSIQSIIAVTDQLLDQKTRQTLYALSVFPPKPNTFSEESAMAVADCSYEQLDALSDTGLLESNGERYVLHQVISDYALLQIEEDQLQQSQERLITYYAIYVEEHQKDYEQLEIESDTIFAALESAHEQNKAEELIHITCSFAPFLIMRGLYQQALQYLEKAYEVAQQQKNNYGITGTLLYLGQISQKQGNFAQAEQYFQQGLDLARAENEQERICELLTGLGSVKWRMGKHDQAKESLEDGLILARQINDKESIVGLLRILGSVVGSHEDHVQASSYFQEGLTLAEQLNNREQICVLLSNLGKAAMEMGNMSQAKGYYQKGLVIARQIGDREQICVLLTNLGDVLSEQGDLIQAEIYLQEGLILAREINHREWLSALLINLGVTERKKGEYKKAKHHIQESLNLAKQIGHPYFTGMILWEYGSLYLDQEKIEEAKNTFNEMLQIINPEYQDLFALANYNIARIAAIQGDMSLAQKLGEENVKALEMMHHRKAEEARRWLNSIM</sequence>
<dbReference type="PANTHER" id="PTHR47691">
    <property type="entry name" value="REGULATOR-RELATED"/>
    <property type="match status" value="1"/>
</dbReference>
<dbReference type="Pfam" id="PF00931">
    <property type="entry name" value="NB-ARC"/>
    <property type="match status" value="1"/>
</dbReference>
<dbReference type="CDD" id="cd00093">
    <property type="entry name" value="HTH_XRE"/>
    <property type="match status" value="1"/>
</dbReference>
<protein>
    <recommendedName>
        <fullName evidence="2">HTH cro/C1-type domain-containing protein</fullName>
    </recommendedName>
</protein>
<dbReference type="PROSITE" id="PS50005">
    <property type="entry name" value="TPR"/>
    <property type="match status" value="1"/>
</dbReference>
<dbReference type="Gene3D" id="1.10.260.40">
    <property type="entry name" value="lambda repressor-like DNA-binding domains"/>
    <property type="match status" value="1"/>
</dbReference>
<dbReference type="SMART" id="SM00028">
    <property type="entry name" value="TPR"/>
    <property type="match status" value="7"/>
</dbReference>
<proteinExistence type="predicted"/>
<dbReference type="InterPro" id="IPR002182">
    <property type="entry name" value="NB-ARC"/>
</dbReference>
<dbReference type="GO" id="GO:0003677">
    <property type="term" value="F:DNA binding"/>
    <property type="evidence" value="ECO:0007669"/>
    <property type="project" value="InterPro"/>
</dbReference>
<keyword evidence="4" id="KW-1185">Reference proteome</keyword>
<name>A0A5A5TJ73_9CHLR</name>
<dbReference type="InterPro" id="IPR019734">
    <property type="entry name" value="TPR_rpt"/>
</dbReference>
<evidence type="ECO:0000259" key="2">
    <source>
        <dbReference type="PROSITE" id="PS50943"/>
    </source>
</evidence>
<dbReference type="PANTHER" id="PTHR47691:SF3">
    <property type="entry name" value="HTH-TYPE TRANSCRIPTIONAL REGULATOR RV0890C-RELATED"/>
    <property type="match status" value="1"/>
</dbReference>
<comment type="caution">
    <text evidence="3">The sequence shown here is derived from an EMBL/GenBank/DDBJ whole genome shotgun (WGS) entry which is preliminary data.</text>
</comment>
<dbReference type="SMART" id="SM00382">
    <property type="entry name" value="AAA"/>
    <property type="match status" value="1"/>
</dbReference>
<evidence type="ECO:0000313" key="3">
    <source>
        <dbReference type="EMBL" id="GCF11275.1"/>
    </source>
</evidence>
<dbReference type="AlphaFoldDB" id="A0A5A5TJ73"/>
<dbReference type="RefSeq" id="WP_149404111.1">
    <property type="nucleotide sequence ID" value="NZ_BIXY01000102.1"/>
</dbReference>
<evidence type="ECO:0000256" key="1">
    <source>
        <dbReference type="PROSITE-ProRule" id="PRU00339"/>
    </source>
</evidence>
<reference evidence="3 4" key="1">
    <citation type="submission" date="2019-01" db="EMBL/GenBank/DDBJ databases">
        <title>Draft genome sequence of Dictyobacter sp. Uno17.</title>
        <authorList>
            <person name="Wang C.M."/>
            <person name="Zheng Y."/>
            <person name="Sakai Y."/>
            <person name="Abe K."/>
            <person name="Yokota A."/>
            <person name="Yabe S."/>
        </authorList>
    </citation>
    <scope>NUCLEOTIDE SEQUENCE [LARGE SCALE GENOMIC DNA]</scope>
    <source>
        <strain evidence="3 4">Uno17</strain>
    </source>
</reference>
<dbReference type="Pfam" id="PF01381">
    <property type="entry name" value="HTH_3"/>
    <property type="match status" value="1"/>
</dbReference>
<dbReference type="InterPro" id="IPR010982">
    <property type="entry name" value="Lambda_DNA-bd_dom_sf"/>
</dbReference>
<dbReference type="Gene3D" id="3.40.50.300">
    <property type="entry name" value="P-loop containing nucleotide triphosphate hydrolases"/>
    <property type="match status" value="1"/>
</dbReference>
<dbReference type="OrthoDB" id="137340at2"/>
<organism evidence="3 4">
    <name type="scientific">Dictyobacter arantiisoli</name>
    <dbReference type="NCBI Taxonomy" id="2014874"/>
    <lineage>
        <taxon>Bacteria</taxon>
        <taxon>Bacillati</taxon>
        <taxon>Chloroflexota</taxon>
        <taxon>Ktedonobacteria</taxon>
        <taxon>Ktedonobacterales</taxon>
        <taxon>Dictyobacteraceae</taxon>
        <taxon>Dictyobacter</taxon>
    </lineage>
</organism>
<accession>A0A5A5TJ73</accession>
<dbReference type="SUPFAM" id="SSF48452">
    <property type="entry name" value="TPR-like"/>
    <property type="match status" value="2"/>
</dbReference>
<dbReference type="InterPro" id="IPR011990">
    <property type="entry name" value="TPR-like_helical_dom_sf"/>
</dbReference>
<gene>
    <name evidence="3" type="ORF">KDI_48390</name>
</gene>
<dbReference type="PRINTS" id="PR00364">
    <property type="entry name" value="DISEASERSIST"/>
</dbReference>